<proteinExistence type="predicted"/>
<evidence type="ECO:0000313" key="2">
    <source>
        <dbReference type="Proteomes" id="UP000789860"/>
    </source>
</evidence>
<dbReference type="Proteomes" id="UP000789860">
    <property type="component" value="Unassembled WGS sequence"/>
</dbReference>
<feature type="non-terminal residue" evidence="1">
    <location>
        <position position="40"/>
    </location>
</feature>
<organism evidence="1 2">
    <name type="scientific">Scutellospora calospora</name>
    <dbReference type="NCBI Taxonomy" id="85575"/>
    <lineage>
        <taxon>Eukaryota</taxon>
        <taxon>Fungi</taxon>
        <taxon>Fungi incertae sedis</taxon>
        <taxon>Mucoromycota</taxon>
        <taxon>Glomeromycotina</taxon>
        <taxon>Glomeromycetes</taxon>
        <taxon>Diversisporales</taxon>
        <taxon>Gigasporaceae</taxon>
        <taxon>Scutellospora</taxon>
    </lineage>
</organism>
<protein>
    <submittedName>
        <fullName evidence="1">5367_t:CDS:1</fullName>
    </submittedName>
</protein>
<keyword evidence="2" id="KW-1185">Reference proteome</keyword>
<gene>
    <name evidence="1" type="ORF">SCALOS_LOCUS8344</name>
</gene>
<reference evidence="1" key="1">
    <citation type="submission" date="2021-06" db="EMBL/GenBank/DDBJ databases">
        <authorList>
            <person name="Kallberg Y."/>
            <person name="Tangrot J."/>
            <person name="Rosling A."/>
        </authorList>
    </citation>
    <scope>NUCLEOTIDE SEQUENCE</scope>
    <source>
        <strain evidence="1">AU212A</strain>
    </source>
</reference>
<dbReference type="EMBL" id="CAJVPM010021721">
    <property type="protein sequence ID" value="CAG8641548.1"/>
    <property type="molecule type" value="Genomic_DNA"/>
</dbReference>
<accession>A0ACA9N9W5</accession>
<feature type="non-terminal residue" evidence="1">
    <location>
        <position position="1"/>
    </location>
</feature>
<sequence>MDASDVTTLISISENVMMRQKAITNICHNVDVCRSIRLFH</sequence>
<name>A0ACA9N9W5_9GLOM</name>
<comment type="caution">
    <text evidence="1">The sequence shown here is derived from an EMBL/GenBank/DDBJ whole genome shotgun (WGS) entry which is preliminary data.</text>
</comment>
<evidence type="ECO:0000313" key="1">
    <source>
        <dbReference type="EMBL" id="CAG8641548.1"/>
    </source>
</evidence>